<feature type="transmembrane region" description="Helical" evidence="1">
    <location>
        <begin position="160"/>
        <end position="182"/>
    </location>
</feature>
<feature type="transmembrane region" description="Helical" evidence="1">
    <location>
        <begin position="194"/>
        <end position="217"/>
    </location>
</feature>
<feature type="transmembrane region" description="Helical" evidence="1">
    <location>
        <begin position="223"/>
        <end position="242"/>
    </location>
</feature>
<organism evidence="3 4">
    <name type="scientific">Corallococcus terminator</name>
    <dbReference type="NCBI Taxonomy" id="2316733"/>
    <lineage>
        <taxon>Bacteria</taxon>
        <taxon>Pseudomonadati</taxon>
        <taxon>Myxococcota</taxon>
        <taxon>Myxococcia</taxon>
        <taxon>Myxococcales</taxon>
        <taxon>Cystobacterineae</taxon>
        <taxon>Myxococcaceae</taxon>
        <taxon>Corallococcus</taxon>
    </lineage>
</organism>
<proteinExistence type="predicted"/>
<name>A0A3A8H569_9BACT</name>
<keyword evidence="1" id="KW-1133">Transmembrane helix</keyword>
<keyword evidence="4" id="KW-1185">Reference proteome</keyword>
<keyword evidence="1" id="KW-0812">Transmembrane</keyword>
<accession>A0A3A8H569</accession>
<keyword evidence="1" id="KW-0472">Membrane</keyword>
<evidence type="ECO:0000256" key="2">
    <source>
        <dbReference type="SAM" id="SignalP"/>
    </source>
</evidence>
<keyword evidence="2" id="KW-0732">Signal</keyword>
<comment type="caution">
    <text evidence="3">The sequence shown here is derived from an EMBL/GenBank/DDBJ whole genome shotgun (WGS) entry which is preliminary data.</text>
</comment>
<evidence type="ECO:0000256" key="1">
    <source>
        <dbReference type="SAM" id="Phobius"/>
    </source>
</evidence>
<dbReference type="EMBL" id="RAVZ01000685">
    <property type="protein sequence ID" value="RKG66277.1"/>
    <property type="molecule type" value="Genomic_DNA"/>
</dbReference>
<evidence type="ECO:0000313" key="4">
    <source>
        <dbReference type="Proteomes" id="UP000268094"/>
    </source>
</evidence>
<feature type="non-terminal residue" evidence="3">
    <location>
        <position position="272"/>
    </location>
</feature>
<gene>
    <name evidence="3" type="ORF">D7V88_41515</name>
</gene>
<feature type="transmembrane region" description="Helical" evidence="1">
    <location>
        <begin position="37"/>
        <end position="58"/>
    </location>
</feature>
<protein>
    <recommendedName>
        <fullName evidence="5">Type IV secretion system protein</fullName>
    </recommendedName>
</protein>
<feature type="signal peptide" evidence="2">
    <location>
        <begin position="1"/>
        <end position="21"/>
    </location>
</feature>
<feature type="chain" id="PRO_5017333868" description="Type IV secretion system protein" evidence="2">
    <location>
        <begin position="22"/>
        <end position="272"/>
    </location>
</feature>
<feature type="transmembrane region" description="Helical" evidence="1">
    <location>
        <begin position="70"/>
        <end position="93"/>
    </location>
</feature>
<evidence type="ECO:0008006" key="5">
    <source>
        <dbReference type="Google" id="ProtNLM"/>
    </source>
</evidence>
<evidence type="ECO:0000313" key="3">
    <source>
        <dbReference type="EMBL" id="RKG66277.1"/>
    </source>
</evidence>
<dbReference type="Proteomes" id="UP000268094">
    <property type="component" value="Unassembled WGS sequence"/>
</dbReference>
<sequence>MRSSTRLLSLLCLLSPAVALAGDVRNVAVAELLGKTQGLAWSFLFPSLILGLLVAWFGMGSGKQGDFMGVVLRFLLIIALLTNYETVFGSVILTARGAAKTLNADEAFARYHQSLRGMVERMRTANIETARSIIADPDKPTTSRPAAWVSEQLGGVTAEIGGLLFSTGLTLIMLLAIIAHWVMVQMGQIMTALFYVLGPIALSVTVATGGGIAQRWFTALCGYASWQVVSAILLMLATSIMANSLDATFPDVPVGAGQAGATLASTMQLCKG</sequence>
<reference evidence="4" key="1">
    <citation type="submission" date="2018-09" db="EMBL/GenBank/DDBJ databases">
        <authorList>
            <person name="Livingstone P.G."/>
            <person name="Whitworth D.E."/>
        </authorList>
    </citation>
    <scope>NUCLEOTIDE SEQUENCE [LARGE SCALE GENOMIC DNA]</scope>
    <source>
        <strain evidence="4">CA054A</strain>
    </source>
</reference>
<dbReference type="AlphaFoldDB" id="A0A3A8H569"/>